<reference evidence="3 4" key="1">
    <citation type="submission" date="2023-12" db="EMBL/GenBank/DDBJ databases">
        <title>A high-quality genome assembly for Dillenia turbinata (Dilleniales).</title>
        <authorList>
            <person name="Chanderbali A."/>
        </authorList>
    </citation>
    <scope>NUCLEOTIDE SEQUENCE [LARGE SCALE GENOMIC DNA]</scope>
    <source>
        <strain evidence="3">LSX21</strain>
        <tissue evidence="3">Leaf</tissue>
    </source>
</reference>
<accession>A0AAN8W9K7</accession>
<dbReference type="Pfam" id="PF16712">
    <property type="entry name" value="SCAB_CC"/>
    <property type="match status" value="1"/>
</dbReference>
<protein>
    <submittedName>
        <fullName evidence="3">Stomatal closure-related actin-binding protein, PH domain</fullName>
    </submittedName>
</protein>
<evidence type="ECO:0000259" key="2">
    <source>
        <dbReference type="Pfam" id="PF17684"/>
    </source>
</evidence>
<name>A0AAN8W9K7_9MAGN</name>
<organism evidence="3 4">
    <name type="scientific">Dillenia turbinata</name>
    <dbReference type="NCBI Taxonomy" id="194707"/>
    <lineage>
        <taxon>Eukaryota</taxon>
        <taxon>Viridiplantae</taxon>
        <taxon>Streptophyta</taxon>
        <taxon>Embryophyta</taxon>
        <taxon>Tracheophyta</taxon>
        <taxon>Spermatophyta</taxon>
        <taxon>Magnoliopsida</taxon>
        <taxon>eudicotyledons</taxon>
        <taxon>Gunneridae</taxon>
        <taxon>Pentapetalae</taxon>
        <taxon>Dilleniales</taxon>
        <taxon>Dilleniaceae</taxon>
        <taxon>Dillenia</taxon>
    </lineage>
</organism>
<dbReference type="GO" id="GO:0010119">
    <property type="term" value="P:regulation of stomatal movement"/>
    <property type="evidence" value="ECO:0007669"/>
    <property type="project" value="InterPro"/>
</dbReference>
<dbReference type="GO" id="GO:0003779">
    <property type="term" value="F:actin binding"/>
    <property type="evidence" value="ECO:0007669"/>
    <property type="project" value="InterPro"/>
</dbReference>
<keyword evidence="4" id="KW-1185">Reference proteome</keyword>
<proteinExistence type="predicted"/>
<dbReference type="Gene3D" id="2.30.29.140">
    <property type="match status" value="1"/>
</dbReference>
<dbReference type="InterPro" id="IPR032009">
    <property type="entry name" value="SCAB_CC"/>
</dbReference>
<dbReference type="PANTHER" id="PTHR31172">
    <property type="entry name" value="STOMATAL CLOSURE-RELATED ACTIN-BINDING PROTEIN 1"/>
    <property type="match status" value="1"/>
</dbReference>
<dbReference type="Pfam" id="PF17684">
    <property type="entry name" value="SCAB-PH"/>
    <property type="match status" value="1"/>
</dbReference>
<dbReference type="Proteomes" id="UP001370490">
    <property type="component" value="Unassembled WGS sequence"/>
</dbReference>
<dbReference type="InterPro" id="IPR041144">
    <property type="entry name" value="SCAB-PH"/>
</dbReference>
<dbReference type="PANTHER" id="PTHR31172:SF7">
    <property type="entry name" value="STOMATAL CLOSURE-RELATED ACTIN-BINDING PROTEIN 3"/>
    <property type="match status" value="1"/>
</dbReference>
<evidence type="ECO:0000259" key="1">
    <source>
        <dbReference type="Pfam" id="PF16712"/>
    </source>
</evidence>
<dbReference type="EMBL" id="JBAMMX010000003">
    <property type="protein sequence ID" value="KAK6944481.1"/>
    <property type="molecule type" value="Genomic_DNA"/>
</dbReference>
<feature type="domain" description="Stomatal closure-related actin-binding protein coiled-coil" evidence="1">
    <location>
        <begin position="85"/>
        <end position="111"/>
    </location>
</feature>
<comment type="caution">
    <text evidence="3">The sequence shown here is derived from an EMBL/GenBank/DDBJ whole genome shotgun (WGS) entry which is preliminary data.</text>
</comment>
<feature type="domain" description="Stomatal closure-related actin-binding protein PH" evidence="2">
    <location>
        <begin position="11"/>
        <end position="57"/>
    </location>
</feature>
<dbReference type="InterPro" id="IPR039640">
    <property type="entry name" value="SCAB"/>
</dbReference>
<evidence type="ECO:0000313" key="3">
    <source>
        <dbReference type="EMBL" id="KAK6944481.1"/>
    </source>
</evidence>
<gene>
    <name evidence="3" type="ORF">RJ641_025583</name>
</gene>
<dbReference type="AlphaFoldDB" id="A0AAN8W9K7"/>
<evidence type="ECO:0000313" key="4">
    <source>
        <dbReference type="Proteomes" id="UP001370490"/>
    </source>
</evidence>
<sequence>MKELFDPDMWFVVISQMNGQDYSSHSIHVFHVGKMRMKLCKGRITKARESYSTSMQVEALAVKFTQWEGELIQEKFKVKKLANFMKQDIERLMEEVQEARRIRFMHQPGKVCLDFRV</sequence>
<dbReference type="GO" id="GO:0007015">
    <property type="term" value="P:actin filament organization"/>
    <property type="evidence" value="ECO:0007669"/>
    <property type="project" value="InterPro"/>
</dbReference>